<evidence type="ECO:0000313" key="8">
    <source>
        <dbReference type="Proteomes" id="UP000222824"/>
    </source>
</evidence>
<sequence length="202" mass="21167">MYVGRFVVVAPGIGAYRVSSRSFPNRRVADRDGTLTVGPTPDAPETDNPYVSYNCARGVRTPADEPLAVVGNGSHVDPIAEKLELGYPARDALATPLLALDFEKDDYDTPRIAGVVGAETATIGVVRRDGLVVEAVEEPTIVATYETDSPEPYAFAAADAETPDAAAAATEVLDADFEHPVCAAGATVTADGVRLAFDNDAE</sequence>
<comment type="caution">
    <text evidence="7">The sequence shown here is derived from an EMBL/GenBank/DDBJ whole genome shotgun (WGS) entry which is preliminary data.</text>
</comment>
<evidence type="ECO:0000256" key="4">
    <source>
        <dbReference type="NCBIfam" id="TIGR01922"/>
    </source>
</evidence>
<protein>
    <recommendedName>
        <fullName evidence="3 4">IMP cyclohydrolase</fullName>
        <ecNumber evidence="3 4">3.5.4.10</ecNumber>
    </recommendedName>
    <alternativeName>
        <fullName evidence="3">IMP synthase</fullName>
    </alternativeName>
    <alternativeName>
        <fullName evidence="3">Inosinicase</fullName>
    </alternativeName>
</protein>
<dbReference type="PIRSF" id="PIRSF004866">
    <property type="entry name" value="IMP_cclhdr_arch"/>
    <property type="match status" value="1"/>
</dbReference>
<dbReference type="GO" id="GO:0006189">
    <property type="term" value="P:'de novo' IMP biosynthetic process"/>
    <property type="evidence" value="ECO:0007669"/>
    <property type="project" value="UniProtKB-UniRule"/>
</dbReference>
<dbReference type="UniPathway" id="UPA00074">
    <property type="reaction ID" value="UER00135"/>
</dbReference>
<evidence type="ECO:0000256" key="5">
    <source>
        <dbReference type="SAM" id="MobiDB-lite"/>
    </source>
</evidence>
<evidence type="ECO:0000256" key="2">
    <source>
        <dbReference type="ARBA" id="ARBA00022801"/>
    </source>
</evidence>
<organism evidence="7 8">
    <name type="scientific">Halorubrum persicum</name>
    <dbReference type="NCBI Taxonomy" id="1383844"/>
    <lineage>
        <taxon>Archaea</taxon>
        <taxon>Methanobacteriati</taxon>
        <taxon>Methanobacteriota</taxon>
        <taxon>Stenosarchaea group</taxon>
        <taxon>Halobacteria</taxon>
        <taxon>Halobacteriales</taxon>
        <taxon>Haloferacaceae</taxon>
        <taxon>Halorubrum</taxon>
    </lineage>
</organism>
<comment type="catalytic activity">
    <reaction evidence="3">
        <text>IMP + H2O = 5-formamido-1-(5-phospho-D-ribosyl)imidazole-4-carboxamide</text>
        <dbReference type="Rhea" id="RHEA:18445"/>
        <dbReference type="ChEBI" id="CHEBI:15377"/>
        <dbReference type="ChEBI" id="CHEBI:58053"/>
        <dbReference type="ChEBI" id="CHEBI:58467"/>
        <dbReference type="EC" id="3.5.4.10"/>
    </reaction>
</comment>
<keyword evidence="8" id="KW-1185">Reference proteome</keyword>
<dbReference type="HAMAP" id="MF_00705">
    <property type="entry name" value="IMP_cyclohydrol"/>
    <property type="match status" value="1"/>
</dbReference>
<dbReference type="EMBL" id="NHOA01000029">
    <property type="protein sequence ID" value="PHQ39857.1"/>
    <property type="molecule type" value="Genomic_DNA"/>
</dbReference>
<dbReference type="NCBIfam" id="TIGR01922">
    <property type="entry name" value="purO_arch"/>
    <property type="match status" value="1"/>
</dbReference>
<comment type="pathway">
    <text evidence="3">Purine metabolism; IMP biosynthesis via de novo pathway; IMP from 5-formamido-1-(5-phospho-D-ribosyl)imidazole-4-carboxamide: step 1/1.</text>
</comment>
<dbReference type="InterPro" id="IPR020600">
    <property type="entry name" value="IMP_cyclohydrolase-like"/>
</dbReference>
<dbReference type="AlphaFoldDB" id="A0A2G1WLK2"/>
<dbReference type="Proteomes" id="UP000222824">
    <property type="component" value="Unassembled WGS sequence"/>
</dbReference>
<dbReference type="RefSeq" id="WP_099254412.1">
    <property type="nucleotide sequence ID" value="NZ_NHOA01000029.1"/>
</dbReference>
<evidence type="ECO:0000256" key="1">
    <source>
        <dbReference type="ARBA" id="ARBA00022755"/>
    </source>
</evidence>
<dbReference type="InterPro" id="IPR036795">
    <property type="entry name" value="IMP_cyclohydrolase-like_sf"/>
</dbReference>
<dbReference type="SUPFAM" id="SSF75569">
    <property type="entry name" value="Archaeal IMP cyclohydrolase PurO"/>
    <property type="match status" value="1"/>
</dbReference>
<reference evidence="7 8" key="1">
    <citation type="journal article" date="2014" name="Front. Microbiol.">
        <title>Population and genomic analysis of the genus Halorubrum.</title>
        <authorList>
            <person name="Fullmer M.S."/>
            <person name="Soucy S.M."/>
            <person name="Swithers K.S."/>
            <person name="Makkay A.M."/>
            <person name="Wheeler R."/>
            <person name="Ventosa A."/>
            <person name="Gogarten J.P."/>
            <person name="Papke R.T."/>
        </authorList>
    </citation>
    <scope>NUCLEOTIDE SEQUENCE [LARGE SCALE GENOMIC DNA]</scope>
    <source>
        <strain evidence="7 8">C49</strain>
    </source>
</reference>
<keyword evidence="1 3" id="KW-0658">Purine biosynthesis</keyword>
<feature type="domain" description="Inosine monophosphate cyclohydrolase-like" evidence="6">
    <location>
        <begin position="2"/>
        <end position="190"/>
    </location>
</feature>
<comment type="function">
    <text evidence="3">Catalyzes the cyclization of 5-formylamidoimidazole-4-carboxamide ribonucleotide to IMP.</text>
</comment>
<evidence type="ECO:0000259" key="6">
    <source>
        <dbReference type="Pfam" id="PF07826"/>
    </source>
</evidence>
<evidence type="ECO:0000256" key="3">
    <source>
        <dbReference type="HAMAP-Rule" id="MF_00705"/>
    </source>
</evidence>
<dbReference type="GO" id="GO:0003937">
    <property type="term" value="F:IMP cyclohydrolase activity"/>
    <property type="evidence" value="ECO:0007669"/>
    <property type="project" value="UniProtKB-UniRule"/>
</dbReference>
<comment type="similarity">
    <text evidence="3">Belongs to the archaeal IMP cyclohydrolase family.</text>
</comment>
<feature type="region of interest" description="Disordered" evidence="5">
    <location>
        <begin position="29"/>
        <end position="48"/>
    </location>
</feature>
<dbReference type="OrthoDB" id="92928at2157"/>
<dbReference type="EC" id="3.5.4.10" evidence="3 4"/>
<accession>A0A2G1WLK2</accession>
<name>A0A2G1WLK2_9EURY</name>
<gene>
    <name evidence="3" type="primary">purO</name>
    <name evidence="7" type="ORF">DJ69_04005</name>
</gene>
<dbReference type="InterPro" id="IPR010191">
    <property type="entry name" value="IMP_cyclohydrolase"/>
</dbReference>
<dbReference type="NCBIfam" id="NF003167">
    <property type="entry name" value="PRK04151.1"/>
    <property type="match status" value="1"/>
</dbReference>
<dbReference type="Pfam" id="PF07826">
    <property type="entry name" value="IMP_cyclohyd"/>
    <property type="match status" value="1"/>
</dbReference>
<dbReference type="Gene3D" id="3.60.20.20">
    <property type="entry name" value="Inosine monophosphate cyclohydrolase-like"/>
    <property type="match status" value="1"/>
</dbReference>
<proteinExistence type="inferred from homology"/>
<evidence type="ECO:0000313" key="7">
    <source>
        <dbReference type="EMBL" id="PHQ39857.1"/>
    </source>
</evidence>
<keyword evidence="2 3" id="KW-0378">Hydrolase</keyword>